<dbReference type="Proteomes" id="UP001320706">
    <property type="component" value="Unassembled WGS sequence"/>
</dbReference>
<proteinExistence type="predicted"/>
<organism evidence="1 2">
    <name type="scientific">Zalaria obscura</name>
    <dbReference type="NCBI Taxonomy" id="2024903"/>
    <lineage>
        <taxon>Eukaryota</taxon>
        <taxon>Fungi</taxon>
        <taxon>Dikarya</taxon>
        <taxon>Ascomycota</taxon>
        <taxon>Pezizomycotina</taxon>
        <taxon>Dothideomycetes</taxon>
        <taxon>Dothideomycetidae</taxon>
        <taxon>Dothideales</taxon>
        <taxon>Zalariaceae</taxon>
        <taxon>Zalaria</taxon>
    </lineage>
</organism>
<evidence type="ECO:0000313" key="2">
    <source>
        <dbReference type="Proteomes" id="UP001320706"/>
    </source>
</evidence>
<reference evidence="1" key="1">
    <citation type="submission" date="2024-02" db="EMBL/GenBank/DDBJ databases">
        <title>Metagenome Assembled Genome of Zalaria obscura JY119.</title>
        <authorList>
            <person name="Vighnesh L."/>
            <person name="Jagadeeshwari U."/>
            <person name="Venkata Ramana C."/>
            <person name="Sasikala C."/>
        </authorList>
    </citation>
    <scope>NUCLEOTIDE SEQUENCE</scope>
    <source>
        <strain evidence="1">JY119</strain>
    </source>
</reference>
<protein>
    <submittedName>
        <fullName evidence="1">Pre-mRNA cleavage and polyadenylation factor (CPF) complex subunit</fullName>
    </submittedName>
</protein>
<comment type="caution">
    <text evidence="1">The sequence shown here is derived from an EMBL/GenBank/DDBJ whole genome shotgun (WGS) entry which is preliminary data.</text>
</comment>
<gene>
    <name evidence="1" type="primary">PFS2</name>
    <name evidence="1" type="ORF">M8818_005639</name>
</gene>
<name>A0ACC3SCW1_9PEZI</name>
<dbReference type="EMBL" id="JAMKPW020000033">
    <property type="protein sequence ID" value="KAK8202113.1"/>
    <property type="molecule type" value="Genomic_DNA"/>
</dbReference>
<sequence length="1089" mass="118957">MKGSELGEILRSLDATLSLFVIFSALRSFLSPVQAGFRPATDYSSTVAHWIRDRKPPHKSTHGFEAERPSPSYVVDMLPPAARKGRAVDTIPAKYLHSSTNKLRHPINVVKWTPEGRRLLTGSTSGEFTLWNGTGFNFETIMQAHDSAVRAAAWSHSDDWLVSAEQAGIVKYWQPNFNNVKSIQAHADPVRDIAFAPNDSKFVTAADDATLKIFDFAGGVEESVLTGHQWDAKCVDWHPTKGLLVSGSKDHNIKLWDPRTGRCLTTLHGHKNTVSKTLFEPSNGVLLASCARDQTARVFDIRMMRDVFLLRGHDKEISTLAWHPFHSSLLTTGGADGSMHHYLLDEQNLPAGSAPSLSPYDAPESADAPAQTIYPAHRTPFAHDFAIWSLDWHPLGHILVSGSNDRASRFWTRPRPGDNAYKTDKWHLGQDKAGGKEWGRSDNRREEEQMEEEDEAEGLVDQQMPSKQSLLPGLPGISAPLPSFPDGTSTGGAQQVPVPDLRSGAMPNGAPMPGLPFFPPPGGAPALPPGMDINKLKEMFGGQLPMPPPFPGQPGGQSFPPPPLPGFPGVPPPMPGMLPPGFPSLPGFPPPPGGAMPGFDQQQQQDAADMQAGHLMLATDPTVDAPLLCLHIQLKHLLLRSEAVSDGALETSDKYTPIARRQAAQRQMETAVALVQEILDQVQRVPLWLLLSFAITSVVGLIVLLYLALVLVAPRPRPPHKSEKTYVTILPDGSTSERRPLSCWYDHHLALKEMARKGEISAKEAYQIDEPELFMSLVVPAYNEEERMSGMLEEAVEFLQDAYPQPASRAAEKGSNGAAKGSGTEEKKEPRGWEILVVSDGSTDKTVDTALSFARDHQLSTHPPTPAGPWTSNTEPKPAKAKSGPKNEPKPTQIPHGSIRVVSLEENRGKGGAVTHGMRHARGAYVIFADADGASRFSDLGKLVEGCERVKDSKGRAVGIGSRAWMVGSEAVVKRSFLRNALMHSFHLLLRLMTPPATAAIKDTQCGFKLFSRPALPYIIPYMHSEGWIFDVEMLMLAESAEIPMAEVAIGWKEVKGSKLNVVWDSLGMAWGLAVLRAAWMTGVYRRDV</sequence>
<evidence type="ECO:0000313" key="1">
    <source>
        <dbReference type="EMBL" id="KAK8202113.1"/>
    </source>
</evidence>
<accession>A0ACC3SCW1</accession>
<keyword evidence="2" id="KW-1185">Reference proteome</keyword>